<gene>
    <name evidence="2" type="ORF">GWK47_032443</name>
</gene>
<protein>
    <submittedName>
        <fullName evidence="2">Uncharacterized protein</fullName>
    </submittedName>
</protein>
<evidence type="ECO:0000256" key="1">
    <source>
        <dbReference type="SAM" id="MobiDB-lite"/>
    </source>
</evidence>
<evidence type="ECO:0000313" key="2">
    <source>
        <dbReference type="EMBL" id="KAG0728442.1"/>
    </source>
</evidence>
<feature type="region of interest" description="Disordered" evidence="1">
    <location>
        <begin position="40"/>
        <end position="59"/>
    </location>
</feature>
<dbReference type="AlphaFoldDB" id="A0A8J4YIR8"/>
<proteinExistence type="predicted"/>
<sequence length="163" mass="18404">MRHPLHELVAGEGVLYLQGPSSGLTSASSPIQGTVGFMTRASRSRQMPRRELRPPSETKRDTLIRSVWPALFQHQTTPRERLQGMLELFIVMRVRTGDVPKVTFQANGLQCTAQAWMAACHLIGEKFTLFAAKIWGSSAPAVKLSSLRRSQFFDRMRLRDPLR</sequence>
<dbReference type="Proteomes" id="UP000770661">
    <property type="component" value="Unassembled WGS sequence"/>
</dbReference>
<comment type="caution">
    <text evidence="2">The sequence shown here is derived from an EMBL/GenBank/DDBJ whole genome shotgun (WGS) entry which is preliminary data.</text>
</comment>
<reference evidence="2" key="1">
    <citation type="submission" date="2020-07" db="EMBL/GenBank/DDBJ databases">
        <title>The High-quality genome of the commercially important snow crab, Chionoecetes opilio.</title>
        <authorList>
            <person name="Jeong J.-H."/>
            <person name="Ryu S."/>
        </authorList>
    </citation>
    <scope>NUCLEOTIDE SEQUENCE</scope>
    <source>
        <strain evidence="2">MADBK_172401_WGS</strain>
        <tissue evidence="2">Digestive gland</tissue>
    </source>
</reference>
<name>A0A8J4YIR8_CHIOP</name>
<evidence type="ECO:0000313" key="3">
    <source>
        <dbReference type="Proteomes" id="UP000770661"/>
    </source>
</evidence>
<dbReference type="EMBL" id="JACEEZ010002201">
    <property type="protein sequence ID" value="KAG0728442.1"/>
    <property type="molecule type" value="Genomic_DNA"/>
</dbReference>
<keyword evidence="3" id="KW-1185">Reference proteome</keyword>
<feature type="compositionally biased region" description="Basic and acidic residues" evidence="1">
    <location>
        <begin position="48"/>
        <end position="59"/>
    </location>
</feature>
<accession>A0A8J4YIR8</accession>
<organism evidence="2 3">
    <name type="scientific">Chionoecetes opilio</name>
    <name type="common">Atlantic snow crab</name>
    <name type="synonym">Cancer opilio</name>
    <dbReference type="NCBI Taxonomy" id="41210"/>
    <lineage>
        <taxon>Eukaryota</taxon>
        <taxon>Metazoa</taxon>
        <taxon>Ecdysozoa</taxon>
        <taxon>Arthropoda</taxon>
        <taxon>Crustacea</taxon>
        <taxon>Multicrustacea</taxon>
        <taxon>Malacostraca</taxon>
        <taxon>Eumalacostraca</taxon>
        <taxon>Eucarida</taxon>
        <taxon>Decapoda</taxon>
        <taxon>Pleocyemata</taxon>
        <taxon>Brachyura</taxon>
        <taxon>Eubrachyura</taxon>
        <taxon>Majoidea</taxon>
        <taxon>Majidae</taxon>
        <taxon>Chionoecetes</taxon>
    </lineage>
</organism>